<accession>A0A9D1GKR2</accession>
<reference evidence="1" key="2">
    <citation type="journal article" date="2021" name="PeerJ">
        <title>Extensive microbial diversity within the chicken gut microbiome revealed by metagenomics and culture.</title>
        <authorList>
            <person name="Gilroy R."/>
            <person name="Ravi A."/>
            <person name="Getino M."/>
            <person name="Pursley I."/>
            <person name="Horton D.L."/>
            <person name="Alikhan N.F."/>
            <person name="Baker D."/>
            <person name="Gharbi K."/>
            <person name="Hall N."/>
            <person name="Watson M."/>
            <person name="Adriaenssens E.M."/>
            <person name="Foster-Nyarko E."/>
            <person name="Jarju S."/>
            <person name="Secka A."/>
            <person name="Antonio M."/>
            <person name="Oren A."/>
            <person name="Chaudhuri R.R."/>
            <person name="La Ragione R."/>
            <person name="Hildebrand F."/>
            <person name="Pallen M.J."/>
        </authorList>
    </citation>
    <scope>NUCLEOTIDE SEQUENCE</scope>
    <source>
        <strain evidence="1">CHK123-3438</strain>
    </source>
</reference>
<protein>
    <submittedName>
        <fullName evidence="1">RNA polymerase subunit sigma-70</fullName>
    </submittedName>
</protein>
<comment type="caution">
    <text evidence="1">The sequence shown here is derived from an EMBL/GenBank/DDBJ whole genome shotgun (WGS) entry which is preliminary data.</text>
</comment>
<name>A0A9D1GKR2_9FIRM</name>
<dbReference type="AlphaFoldDB" id="A0A9D1GKR2"/>
<sequence length="141" mass="16543">MDKNILVQYIDACALWDMAEADLQKIRKRKQTIVQDSVKGSMHDFPYSGKTFHLEGVAGDVEKMNKEEEYQEALAQKRKDAAMAIRKQVDEWMLTISPRMQRIIRYKVFDNLTWGEVAVRMGRKATADGVRMEFQRFMEDF</sequence>
<proteinExistence type="predicted"/>
<reference evidence="1" key="1">
    <citation type="submission" date="2020-10" db="EMBL/GenBank/DDBJ databases">
        <authorList>
            <person name="Gilroy R."/>
        </authorList>
    </citation>
    <scope>NUCLEOTIDE SEQUENCE</scope>
    <source>
        <strain evidence="1">CHK123-3438</strain>
    </source>
</reference>
<evidence type="ECO:0000313" key="2">
    <source>
        <dbReference type="Proteomes" id="UP000886860"/>
    </source>
</evidence>
<organism evidence="1 2">
    <name type="scientific">Candidatus Caccovicinus merdipullorum</name>
    <dbReference type="NCBI Taxonomy" id="2840724"/>
    <lineage>
        <taxon>Bacteria</taxon>
        <taxon>Bacillati</taxon>
        <taxon>Bacillota</taxon>
        <taxon>Clostridia</taxon>
        <taxon>Eubacteriales</taxon>
        <taxon>Candidatus Caccovicinus</taxon>
    </lineage>
</organism>
<gene>
    <name evidence="1" type="ORF">IAB60_12715</name>
</gene>
<dbReference type="EMBL" id="DVKS01000209">
    <property type="protein sequence ID" value="HIT42933.1"/>
    <property type="molecule type" value="Genomic_DNA"/>
</dbReference>
<dbReference type="Proteomes" id="UP000886860">
    <property type="component" value="Unassembled WGS sequence"/>
</dbReference>
<evidence type="ECO:0000313" key="1">
    <source>
        <dbReference type="EMBL" id="HIT42933.1"/>
    </source>
</evidence>